<dbReference type="GeneID" id="18828187"/>
<keyword evidence="2" id="KW-1185">Reference proteome</keyword>
<dbReference type="HOGENOM" id="CLU_2482817_0_0_1"/>
<dbReference type="RefSeq" id="XP_007335642.1">
    <property type="nucleotide sequence ID" value="XM_007335580.1"/>
</dbReference>
<dbReference type="InParanoid" id="K5VHB6"/>
<sequence length="87" mass="10072">MPGTGSTQPVPRLDLKLVLQNQESPREEFWLCRTGTTERINQGSPREGFWLCKTGICGRWRKWFGRTSSLTSFTEKYKPVAKNQHTK</sequence>
<evidence type="ECO:0000313" key="1">
    <source>
        <dbReference type="EMBL" id="EKM73719.1"/>
    </source>
</evidence>
<accession>K5VHB6</accession>
<evidence type="ECO:0000313" key="2">
    <source>
        <dbReference type="Proteomes" id="UP000008493"/>
    </source>
</evidence>
<dbReference type="KEGG" id="abp:AGABI1DRAFT134204"/>
<protein>
    <submittedName>
        <fullName evidence="1">Uncharacterized protein</fullName>
    </submittedName>
</protein>
<proteinExistence type="predicted"/>
<gene>
    <name evidence="1" type="ORF">AGABI1DRAFT_134204</name>
</gene>
<dbReference type="EMBL" id="JH972162">
    <property type="protein sequence ID" value="EKM73719.1"/>
    <property type="molecule type" value="Genomic_DNA"/>
</dbReference>
<dbReference type="Proteomes" id="UP000008493">
    <property type="component" value="Unassembled WGS sequence"/>
</dbReference>
<reference evidence="2" key="1">
    <citation type="journal article" date="2012" name="Proc. Natl. Acad. Sci. U.S.A.">
        <title>Genome sequence of the button mushroom Agaricus bisporus reveals mechanisms governing adaptation to a humic-rich ecological niche.</title>
        <authorList>
            <person name="Morin E."/>
            <person name="Kohler A."/>
            <person name="Baker A.R."/>
            <person name="Foulongne-Oriol M."/>
            <person name="Lombard V."/>
            <person name="Nagy L.G."/>
            <person name="Ohm R.A."/>
            <person name="Patyshakuliyeva A."/>
            <person name="Brun A."/>
            <person name="Aerts A.L."/>
            <person name="Bailey A.M."/>
            <person name="Billette C."/>
            <person name="Coutinho P.M."/>
            <person name="Deakin G."/>
            <person name="Doddapaneni H."/>
            <person name="Floudas D."/>
            <person name="Grimwood J."/>
            <person name="Hilden K."/>
            <person name="Kuees U."/>
            <person name="LaButti K.M."/>
            <person name="Lapidus A."/>
            <person name="Lindquist E.A."/>
            <person name="Lucas S.M."/>
            <person name="Murat C."/>
            <person name="Riley R.W."/>
            <person name="Salamov A.A."/>
            <person name="Schmutz J."/>
            <person name="Subramanian V."/>
            <person name="Woesten H.A.B."/>
            <person name="Xu J."/>
            <person name="Eastwood D.C."/>
            <person name="Foster G.D."/>
            <person name="Sonnenberg A.S."/>
            <person name="Cullen D."/>
            <person name="de Vries R.P."/>
            <person name="Lundell T."/>
            <person name="Hibbett D.S."/>
            <person name="Henrissat B."/>
            <person name="Burton K.S."/>
            <person name="Kerrigan R.W."/>
            <person name="Challen M.P."/>
            <person name="Grigoriev I.V."/>
            <person name="Martin F."/>
        </authorList>
    </citation>
    <scope>NUCLEOTIDE SEQUENCE [LARGE SCALE GENOMIC DNA]</scope>
    <source>
        <strain evidence="2">JB137-S8 / ATCC MYA-4627 / FGSC 10392</strain>
    </source>
</reference>
<organism evidence="1 2">
    <name type="scientific">Agaricus bisporus var. burnettii (strain JB137-S8 / ATCC MYA-4627 / FGSC 10392)</name>
    <name type="common">White button mushroom</name>
    <dbReference type="NCBI Taxonomy" id="597362"/>
    <lineage>
        <taxon>Eukaryota</taxon>
        <taxon>Fungi</taxon>
        <taxon>Dikarya</taxon>
        <taxon>Basidiomycota</taxon>
        <taxon>Agaricomycotina</taxon>
        <taxon>Agaricomycetes</taxon>
        <taxon>Agaricomycetidae</taxon>
        <taxon>Agaricales</taxon>
        <taxon>Agaricineae</taxon>
        <taxon>Agaricaceae</taxon>
        <taxon>Agaricus</taxon>
    </lineage>
</organism>
<name>K5VHB6_AGABU</name>
<dbReference type="AlphaFoldDB" id="K5VHB6"/>